<proteinExistence type="inferred from homology"/>
<dbReference type="Pfam" id="PF01594">
    <property type="entry name" value="AI-2E_transport"/>
    <property type="match status" value="1"/>
</dbReference>
<evidence type="ECO:0000313" key="9">
    <source>
        <dbReference type="EMBL" id="OPX48306.1"/>
    </source>
</evidence>
<feature type="transmembrane region" description="Helical" evidence="8">
    <location>
        <begin position="32"/>
        <end position="50"/>
    </location>
</feature>
<evidence type="ECO:0000256" key="8">
    <source>
        <dbReference type="SAM" id="Phobius"/>
    </source>
</evidence>
<dbReference type="Proteomes" id="UP000191448">
    <property type="component" value="Unassembled WGS sequence"/>
</dbReference>
<feature type="transmembrane region" description="Helical" evidence="8">
    <location>
        <begin position="304"/>
        <end position="335"/>
    </location>
</feature>
<evidence type="ECO:0000256" key="6">
    <source>
        <dbReference type="ARBA" id="ARBA00022989"/>
    </source>
</evidence>
<organism evidence="9 10">
    <name type="scientific">Clostridium thermobutyricum DSM 4928</name>
    <dbReference type="NCBI Taxonomy" id="1121339"/>
    <lineage>
        <taxon>Bacteria</taxon>
        <taxon>Bacillati</taxon>
        <taxon>Bacillota</taxon>
        <taxon>Clostridia</taxon>
        <taxon>Eubacteriales</taxon>
        <taxon>Clostridiaceae</taxon>
        <taxon>Clostridium</taxon>
    </lineage>
</organism>
<dbReference type="InterPro" id="IPR002549">
    <property type="entry name" value="AI-2E-like"/>
</dbReference>
<feature type="transmembrane region" description="Helical" evidence="8">
    <location>
        <begin position="207"/>
        <end position="229"/>
    </location>
</feature>
<feature type="transmembrane region" description="Helical" evidence="8">
    <location>
        <begin position="7"/>
        <end position="26"/>
    </location>
</feature>
<sequence length="343" mass="38989">MVEKKKLKKISFILGVTFLIVILFFLYFKVEIISELINLIIISAIIAYVLKPLRDILKNKFGLSKRISTLIILVGLILLITVFIVVTIPKLINEAGNIGEIFEKLNLYFIEFEKNLRLNNNTVINTLYNQGQEKMWRFLANLSYESLDFIINLSKNILSYIIIPILSYYFLSDGDKIANSLYMLIPIRKRNLIRKIFKDINILLERYILSQIVLCGITTILSFFLFWALGLKFTFLLAVINGVFNIVPYFGAIFGGIPAVFLALIQSPSLAIWTIIGILIVQQIEGNLIAPKVTADSTDIHPMIIIVLLILGEKLGGIGGMIFIIPLAVIIKVIYDDINYYIF</sequence>
<dbReference type="PANTHER" id="PTHR21716">
    <property type="entry name" value="TRANSMEMBRANE PROTEIN"/>
    <property type="match status" value="1"/>
</dbReference>
<evidence type="ECO:0000256" key="4">
    <source>
        <dbReference type="ARBA" id="ARBA00022475"/>
    </source>
</evidence>
<evidence type="ECO:0000256" key="3">
    <source>
        <dbReference type="ARBA" id="ARBA00022448"/>
    </source>
</evidence>
<feature type="transmembrane region" description="Helical" evidence="8">
    <location>
        <begin position="70"/>
        <end position="92"/>
    </location>
</feature>
<evidence type="ECO:0000256" key="2">
    <source>
        <dbReference type="ARBA" id="ARBA00009773"/>
    </source>
</evidence>
<evidence type="ECO:0000256" key="1">
    <source>
        <dbReference type="ARBA" id="ARBA00004651"/>
    </source>
</evidence>
<feature type="transmembrane region" description="Helical" evidence="8">
    <location>
        <begin position="235"/>
        <end position="254"/>
    </location>
</feature>
<keyword evidence="4" id="KW-1003">Cell membrane</keyword>
<keyword evidence="6 8" id="KW-1133">Transmembrane helix</keyword>
<feature type="transmembrane region" description="Helical" evidence="8">
    <location>
        <begin position="149"/>
        <end position="171"/>
    </location>
</feature>
<evidence type="ECO:0000256" key="5">
    <source>
        <dbReference type="ARBA" id="ARBA00022692"/>
    </source>
</evidence>
<comment type="subcellular location">
    <subcellularLocation>
        <location evidence="1">Cell membrane</location>
        <topology evidence="1">Multi-pass membrane protein</topology>
    </subcellularLocation>
</comment>
<protein>
    <submittedName>
        <fullName evidence="9">Pheromone autoinducer 2 transporter</fullName>
    </submittedName>
</protein>
<comment type="similarity">
    <text evidence="2">Belongs to the autoinducer-2 exporter (AI-2E) (TC 2.A.86) family.</text>
</comment>
<dbReference type="RefSeq" id="WP_080022535.1">
    <property type="nucleotide sequence ID" value="NZ_LTAY01000034.1"/>
</dbReference>
<dbReference type="GO" id="GO:0005886">
    <property type="term" value="C:plasma membrane"/>
    <property type="evidence" value="ECO:0007669"/>
    <property type="project" value="UniProtKB-SubCell"/>
</dbReference>
<dbReference type="EMBL" id="LTAY01000034">
    <property type="protein sequence ID" value="OPX48306.1"/>
    <property type="molecule type" value="Genomic_DNA"/>
</dbReference>
<dbReference type="PANTHER" id="PTHR21716:SF53">
    <property type="entry name" value="PERMEASE PERM-RELATED"/>
    <property type="match status" value="1"/>
</dbReference>
<name>A0A1V4SXU3_9CLOT</name>
<keyword evidence="7 8" id="KW-0472">Membrane</keyword>
<accession>A0A1V4SXU3</accession>
<evidence type="ECO:0000256" key="7">
    <source>
        <dbReference type="ARBA" id="ARBA00023136"/>
    </source>
</evidence>
<comment type="caution">
    <text evidence="9">The sequence shown here is derived from an EMBL/GenBank/DDBJ whole genome shotgun (WGS) entry which is preliminary data.</text>
</comment>
<evidence type="ECO:0000313" key="10">
    <source>
        <dbReference type="Proteomes" id="UP000191448"/>
    </source>
</evidence>
<dbReference type="OrthoDB" id="9793390at2"/>
<reference evidence="9 10" key="1">
    <citation type="submission" date="2016-02" db="EMBL/GenBank/DDBJ databases">
        <title>Genome sequence of Clostridium thermobutyricum DSM 4928.</title>
        <authorList>
            <person name="Poehlein A."/>
            <person name="Daniel R."/>
        </authorList>
    </citation>
    <scope>NUCLEOTIDE SEQUENCE [LARGE SCALE GENOMIC DNA]</scope>
    <source>
        <strain evidence="9 10">DSM 4928</strain>
    </source>
</reference>
<feature type="transmembrane region" description="Helical" evidence="8">
    <location>
        <begin position="261"/>
        <end position="284"/>
    </location>
</feature>
<dbReference type="AlphaFoldDB" id="A0A1V4SXU3"/>
<keyword evidence="5 8" id="KW-0812">Transmembrane</keyword>
<gene>
    <name evidence="9" type="ORF">CLTHE_12990</name>
</gene>
<keyword evidence="3" id="KW-0813">Transport</keyword>
<dbReference type="GO" id="GO:0055085">
    <property type="term" value="P:transmembrane transport"/>
    <property type="evidence" value="ECO:0007669"/>
    <property type="project" value="TreeGrafter"/>
</dbReference>